<keyword evidence="7" id="KW-0347">Helicase</keyword>
<organism evidence="12 13">
    <name type="scientific">Corynebacterium glucuronolyticum</name>
    <dbReference type="NCBI Taxonomy" id="39791"/>
    <lineage>
        <taxon>Bacteria</taxon>
        <taxon>Bacillati</taxon>
        <taxon>Actinomycetota</taxon>
        <taxon>Actinomycetes</taxon>
        <taxon>Mycobacteriales</taxon>
        <taxon>Corynebacteriaceae</taxon>
        <taxon>Corynebacterium</taxon>
    </lineage>
</organism>
<dbReference type="InterPro" id="IPR038257">
    <property type="entry name" value="CRISPR-assoc_Cas3_HD_sf"/>
</dbReference>
<keyword evidence="8" id="KW-0067">ATP-binding</keyword>
<dbReference type="Proteomes" id="UP000596145">
    <property type="component" value="Chromosome"/>
</dbReference>
<sequence length="941" mass="103797">MSRFSSASEKVLASFEPQIRSFWAKTPEDSTDKSGDFLSVPQHLVDAACVADELWETWLSNQTRAFLRRETSMTEQALRSLVTFVVGTHDIGKISCTFQSQLDSRGDMGMYSQRVEDAGFSLVAPKTESAFEYYPHSSASEAILFDWLLNHKVSRPVGLSIASIAAAHHGVPSTKPGVAKAARAMAKYSAGWKAAHKEILDKIAELTGFNEVLQQITKPLTTPATQIITGFVIMCDWIASNQMAFPLNDTHSQEDRVRRGVDSIELSSPWSPQVRAPQDATYFSSAFNWPDSYKIRPIQQAAVDIARAQKEPTLLIIEAATGEGKTEAGLAAAHVLAAHAGSQGIVFAAPTMSTADGLFNRVTDWAMRTTPESEVSTMFLGHSKSSLNRDFTKLRFGSIGDRHEFGTVTATRWLAGRKRGILSNFVVCTVDQVLMLALQARHLMLRHLGFSGKVVIIDEAHSYDVYMNEYLAVAIQWLARYGCSVIIMSATLPTSQRQALASAYAKGLNIEKPTVRSSAYPLLTIVDKQGGREQPVETRPESKHYSVEKLADDGEAVAGLLEDKLREGGVALVVCNTVRRAQEAFDKLSARFPGEVELHHAAFMASHRARKEEELRRKLGPHAHRGNGRPDRLVVVATQVAEQSLDIDADLLVTDIAPMDLLIQRIGRVYRHNRPASDRPEPVSNAQVYIRGVETWDPVPEFEAGTAAVYSPAILFATTAVAMQTLFARGFTSPSDVSELVQKTYSPALTCPDGWEEQWNEAAKQHAQAIDLSRARADSYRIPEPRSVANERSLQRLYERIGPKESAENEEAKGLAQVRDSTPTVEVIPIVSTEYGYIPLALPESPDIADDAQPERHTAFALAASSVRLPSRLTPYDTALNKVLDQLEMDTPVGWVQDYQLKGEVALRLNAEHEIELNGHLLRYDMDLGLLEVFPGENYGS</sequence>
<dbReference type="OrthoDB" id="9810236at2"/>
<evidence type="ECO:0000313" key="13">
    <source>
        <dbReference type="Proteomes" id="UP000596145"/>
    </source>
</evidence>
<accession>A0A7T4EG15</accession>
<dbReference type="InterPro" id="IPR050547">
    <property type="entry name" value="DEAD_box_RNA_helicases"/>
</dbReference>
<dbReference type="Pfam" id="PF00270">
    <property type="entry name" value="DEAD"/>
    <property type="match status" value="1"/>
</dbReference>
<evidence type="ECO:0000256" key="3">
    <source>
        <dbReference type="ARBA" id="ARBA00022722"/>
    </source>
</evidence>
<dbReference type="GO" id="GO:0046872">
    <property type="term" value="F:metal ion binding"/>
    <property type="evidence" value="ECO:0007669"/>
    <property type="project" value="UniProtKB-KW"/>
</dbReference>
<keyword evidence="9" id="KW-0051">Antiviral defense</keyword>
<dbReference type="SMART" id="SM00487">
    <property type="entry name" value="DEXDc"/>
    <property type="match status" value="1"/>
</dbReference>
<evidence type="ECO:0000256" key="2">
    <source>
        <dbReference type="ARBA" id="ARBA00009046"/>
    </source>
</evidence>
<dbReference type="Gene3D" id="3.40.50.300">
    <property type="entry name" value="P-loop containing nucleotide triphosphate hydrolases"/>
    <property type="match status" value="2"/>
</dbReference>
<evidence type="ECO:0000256" key="5">
    <source>
        <dbReference type="ARBA" id="ARBA00022741"/>
    </source>
</evidence>
<proteinExistence type="inferred from homology"/>
<evidence type="ECO:0000256" key="4">
    <source>
        <dbReference type="ARBA" id="ARBA00022723"/>
    </source>
</evidence>
<dbReference type="InterPro" id="IPR041372">
    <property type="entry name" value="Cas3_C"/>
</dbReference>
<dbReference type="PANTHER" id="PTHR47963">
    <property type="entry name" value="DEAD-BOX ATP-DEPENDENT RNA HELICASE 47, MITOCHONDRIAL"/>
    <property type="match status" value="1"/>
</dbReference>
<dbReference type="SUPFAM" id="SSF52540">
    <property type="entry name" value="P-loop containing nucleoside triphosphate hydrolases"/>
    <property type="match status" value="1"/>
</dbReference>
<evidence type="ECO:0000259" key="10">
    <source>
        <dbReference type="PROSITE" id="PS51192"/>
    </source>
</evidence>
<name>A0A7T4EG15_9CORY</name>
<dbReference type="SMART" id="SM00490">
    <property type="entry name" value="HELICc"/>
    <property type="match status" value="1"/>
</dbReference>
<dbReference type="Gene3D" id="1.10.3210.30">
    <property type="match status" value="1"/>
</dbReference>
<dbReference type="InterPro" id="IPR027417">
    <property type="entry name" value="P-loop_NTPase"/>
</dbReference>
<dbReference type="GO" id="GO:0003723">
    <property type="term" value="F:RNA binding"/>
    <property type="evidence" value="ECO:0007669"/>
    <property type="project" value="TreeGrafter"/>
</dbReference>
<dbReference type="GeneID" id="92758960"/>
<dbReference type="GO" id="GO:0051607">
    <property type="term" value="P:defense response to virus"/>
    <property type="evidence" value="ECO:0007669"/>
    <property type="project" value="UniProtKB-KW"/>
</dbReference>
<evidence type="ECO:0000256" key="9">
    <source>
        <dbReference type="ARBA" id="ARBA00023118"/>
    </source>
</evidence>
<comment type="similarity">
    <text evidence="2">In the central section; belongs to the CRISPR-associated helicase Cas3 family.</text>
</comment>
<comment type="similarity">
    <text evidence="1">In the N-terminal section; belongs to the CRISPR-associated nuclease Cas3-HD family.</text>
</comment>
<dbReference type="PROSITE" id="PS51192">
    <property type="entry name" value="HELICASE_ATP_BIND_1"/>
    <property type="match status" value="1"/>
</dbReference>
<dbReference type="InterPro" id="IPR011545">
    <property type="entry name" value="DEAD/DEAH_box_helicase_dom"/>
</dbReference>
<dbReference type="InterPro" id="IPR006474">
    <property type="entry name" value="Helicase_Cas3_CRISPR-ass_core"/>
</dbReference>
<dbReference type="AlphaFoldDB" id="A0A7T4EG15"/>
<dbReference type="PANTHER" id="PTHR47963:SF9">
    <property type="entry name" value="CRISPR-ASSOCIATED ENDONUCLEASE_HELICASE CAS3"/>
    <property type="match status" value="1"/>
</dbReference>
<evidence type="ECO:0000256" key="6">
    <source>
        <dbReference type="ARBA" id="ARBA00022801"/>
    </source>
</evidence>
<dbReference type="InterPro" id="IPR054712">
    <property type="entry name" value="Cas3-like_dom"/>
</dbReference>
<feature type="domain" description="Helicase ATP-binding" evidence="10">
    <location>
        <begin position="306"/>
        <end position="510"/>
    </location>
</feature>
<dbReference type="GO" id="GO:0005524">
    <property type="term" value="F:ATP binding"/>
    <property type="evidence" value="ECO:0007669"/>
    <property type="project" value="UniProtKB-KW"/>
</dbReference>
<keyword evidence="3" id="KW-0540">Nuclease</keyword>
<dbReference type="GO" id="GO:0004518">
    <property type="term" value="F:nuclease activity"/>
    <property type="evidence" value="ECO:0007669"/>
    <property type="project" value="UniProtKB-KW"/>
</dbReference>
<evidence type="ECO:0000259" key="11">
    <source>
        <dbReference type="PROSITE" id="PS51643"/>
    </source>
</evidence>
<dbReference type="GO" id="GO:0003724">
    <property type="term" value="F:RNA helicase activity"/>
    <property type="evidence" value="ECO:0007669"/>
    <property type="project" value="TreeGrafter"/>
</dbReference>
<evidence type="ECO:0000256" key="8">
    <source>
        <dbReference type="ARBA" id="ARBA00022840"/>
    </source>
</evidence>
<keyword evidence="6" id="KW-0378">Hydrolase</keyword>
<evidence type="ECO:0000313" key="12">
    <source>
        <dbReference type="EMBL" id="QQB46700.1"/>
    </source>
</evidence>
<reference evidence="12 13" key="1">
    <citation type="submission" date="2020-12" db="EMBL/GenBank/DDBJ databases">
        <title>FDA dAtabase for Regulatory Grade micrObial Sequences (FDA-ARGOS): Supporting development and validation of Infectious Disease Dx tests.</title>
        <authorList>
            <person name="Sproer C."/>
            <person name="Gronow S."/>
            <person name="Severitt S."/>
            <person name="Schroder I."/>
            <person name="Tallon L."/>
            <person name="Sadzewicz L."/>
            <person name="Zhao X."/>
            <person name="Boylan J."/>
            <person name="Ott S."/>
            <person name="Bowen H."/>
            <person name="Vavikolanu K."/>
            <person name="Mehta A."/>
            <person name="Aluvathingal J."/>
            <person name="Nadendla S."/>
            <person name="Lowell S."/>
            <person name="Myers T."/>
            <person name="Yan Y."/>
            <person name="Sichtig H."/>
        </authorList>
    </citation>
    <scope>NUCLEOTIDE SEQUENCE [LARGE SCALE GENOMIC DNA]</scope>
    <source>
        <strain evidence="12 13">FDAARGOS_1053</strain>
    </source>
</reference>
<dbReference type="GO" id="GO:0016787">
    <property type="term" value="F:hydrolase activity"/>
    <property type="evidence" value="ECO:0007669"/>
    <property type="project" value="UniProtKB-KW"/>
</dbReference>
<gene>
    <name evidence="12" type="primary">cas3</name>
    <name evidence="12" type="ORF">I6I10_01780</name>
</gene>
<keyword evidence="5" id="KW-0547">Nucleotide-binding</keyword>
<dbReference type="InterPro" id="IPR014001">
    <property type="entry name" value="Helicase_ATP-bd"/>
</dbReference>
<dbReference type="RefSeq" id="WP_159447572.1">
    <property type="nucleotide sequence ID" value="NZ_CP066007.1"/>
</dbReference>
<dbReference type="Pfam" id="PF22590">
    <property type="entry name" value="Cas3-like_C_2"/>
    <property type="match status" value="1"/>
</dbReference>
<dbReference type="Pfam" id="PF18019">
    <property type="entry name" value="Cas3_HD"/>
    <property type="match status" value="1"/>
</dbReference>
<keyword evidence="4" id="KW-0479">Metal-binding</keyword>
<dbReference type="InterPro" id="IPR001650">
    <property type="entry name" value="Helicase_C-like"/>
</dbReference>
<dbReference type="CDD" id="cd09641">
    <property type="entry name" value="Cas3''_I"/>
    <property type="match status" value="1"/>
</dbReference>
<feature type="domain" description="HD Cas3-type" evidence="11">
    <location>
        <begin position="33"/>
        <end position="238"/>
    </location>
</feature>
<dbReference type="NCBIfam" id="TIGR01587">
    <property type="entry name" value="cas3_core"/>
    <property type="match status" value="1"/>
</dbReference>
<protein>
    <submittedName>
        <fullName evidence="12">CRISPR-associated helicase Cas3</fullName>
    </submittedName>
</protein>
<evidence type="ECO:0000256" key="7">
    <source>
        <dbReference type="ARBA" id="ARBA00022806"/>
    </source>
</evidence>
<evidence type="ECO:0000256" key="1">
    <source>
        <dbReference type="ARBA" id="ARBA00006847"/>
    </source>
</evidence>
<dbReference type="NCBIfam" id="TIGR01596">
    <property type="entry name" value="cas3_HD"/>
    <property type="match status" value="1"/>
</dbReference>
<dbReference type="EMBL" id="CP066007">
    <property type="protein sequence ID" value="QQB46700.1"/>
    <property type="molecule type" value="Genomic_DNA"/>
</dbReference>
<dbReference type="InterPro" id="IPR006483">
    <property type="entry name" value="CRISPR-assoc_Cas3_HD"/>
</dbReference>
<dbReference type="PROSITE" id="PS51643">
    <property type="entry name" value="HD_CAS3"/>
    <property type="match status" value="1"/>
</dbReference>
<dbReference type="Pfam" id="PF18395">
    <property type="entry name" value="Cas3_C"/>
    <property type="match status" value="1"/>
</dbReference>